<comment type="similarity">
    <text evidence="2 14">Belongs to the ATPase protein 8 family.</text>
</comment>
<keyword evidence="4 14" id="KW-0138">CF(0)</keyword>
<evidence type="ECO:0000256" key="13">
    <source>
        <dbReference type="ARBA" id="ARBA00064647"/>
    </source>
</evidence>
<evidence type="ECO:0000256" key="1">
    <source>
        <dbReference type="ARBA" id="ARBA00004304"/>
    </source>
</evidence>
<comment type="subunit">
    <text evidence="13">Component of the ATP synthase complex composed at least of ATP5F1A/subunit alpha, ATP5F1B/subunit beta, ATP5MC1/subunit c (homooctomer), MT-ATP6/subunit a, MT-ATP8/subunit 8, ATP5ME/subunit e, ATP5MF/subunit f, ATP5MG/subunit g, ATP5MK/subunit k, ATP5MJ/subunit j, ATP5F1C/subunit gamma, ATP5F1D/subunit delta, ATP5F1E/subunit epsilon, ATP5PF/subunit F6, ATP5PB/subunit b, ATP5PD/subunit d, ATP5PO/subunit OSCP. ATP synthase complex consists of a soluble F(1) head domain (subunits alpha(3) and beta(3)) - the catalytic core - and a membrane F(0) domain - the membrane proton channel (subunits c, a, 8, e, f, g, k and j). These two domains are linked by a central stalk (subunits gamma, delta, and epsilon) rotating inside the F1 region and a stationary peripheral stalk (subunits F6, b, d, and OSCP).</text>
</comment>
<keyword evidence="8 14" id="KW-0406">Ion transport</keyword>
<evidence type="ECO:0000256" key="10">
    <source>
        <dbReference type="ARBA" id="ARBA00023136"/>
    </source>
</evidence>
<keyword evidence="9 14" id="KW-0496">Mitochondrion</keyword>
<geneLocation type="mitochondrion" evidence="16"/>
<dbReference type="AlphaFoldDB" id="A0A0D3RBV2"/>
<name>A0A0D3RBV2_TRILR</name>
<keyword evidence="10 15" id="KW-0472">Membrane</keyword>
<reference evidence="16" key="2">
    <citation type="submission" date="2015-01" db="EMBL/GenBank/DDBJ databases">
        <title>Complete mitochondrial genome of the Trichogaster leeri (Anabantoidei Osphronemidae).</title>
        <authorList>
            <person name="Chen X."/>
            <person name="Chen K."/>
            <person name="Yang H."/>
            <person name="Qu Q."/>
            <person name="Feng Y."/>
            <person name="Bai J."/>
        </authorList>
    </citation>
    <scope>NUCLEOTIDE SEQUENCE</scope>
</reference>
<evidence type="ECO:0000256" key="7">
    <source>
        <dbReference type="ARBA" id="ARBA00022989"/>
    </source>
</evidence>
<evidence type="ECO:0000256" key="11">
    <source>
        <dbReference type="ARBA" id="ARBA00023310"/>
    </source>
</evidence>
<evidence type="ECO:0000256" key="14">
    <source>
        <dbReference type="RuleBase" id="RU003661"/>
    </source>
</evidence>
<dbReference type="EMBL" id="KP699581">
    <property type="protein sequence ID" value="AJR33108.1"/>
    <property type="molecule type" value="Genomic_DNA"/>
</dbReference>
<dbReference type="InterPro" id="IPR050635">
    <property type="entry name" value="ATPase_protein_8"/>
</dbReference>
<protein>
    <recommendedName>
        <fullName evidence="14">ATP synthase complex subunit 8</fullName>
    </recommendedName>
</protein>
<evidence type="ECO:0000313" key="17">
    <source>
        <dbReference type="EMBL" id="AKS28308.1"/>
    </source>
</evidence>
<keyword evidence="3 14" id="KW-0813">Transport</keyword>
<dbReference type="PANTHER" id="PTHR39937">
    <property type="entry name" value="ATP SYNTHASE PROTEIN 8"/>
    <property type="match status" value="1"/>
</dbReference>
<evidence type="ECO:0000256" key="15">
    <source>
        <dbReference type="SAM" id="Phobius"/>
    </source>
</evidence>
<evidence type="ECO:0000256" key="5">
    <source>
        <dbReference type="ARBA" id="ARBA00022692"/>
    </source>
</evidence>
<evidence type="ECO:0000256" key="4">
    <source>
        <dbReference type="ARBA" id="ARBA00022547"/>
    </source>
</evidence>
<accession>A0A0D3RBV2</accession>
<dbReference type="GeneID" id="26381427"/>
<dbReference type="PANTHER" id="PTHR39937:SF1">
    <property type="entry name" value="ATP SYNTHASE PROTEIN 8"/>
    <property type="match status" value="1"/>
</dbReference>
<dbReference type="GO" id="GO:0031966">
    <property type="term" value="C:mitochondrial membrane"/>
    <property type="evidence" value="ECO:0007669"/>
    <property type="project" value="UniProtKB-SubCell"/>
</dbReference>
<keyword evidence="7 15" id="KW-1133">Transmembrane helix</keyword>
<keyword evidence="5 14" id="KW-0812">Transmembrane</keyword>
<evidence type="ECO:0000256" key="6">
    <source>
        <dbReference type="ARBA" id="ARBA00022781"/>
    </source>
</evidence>
<evidence type="ECO:0000256" key="3">
    <source>
        <dbReference type="ARBA" id="ARBA00022448"/>
    </source>
</evidence>
<dbReference type="GO" id="GO:0045259">
    <property type="term" value="C:proton-transporting ATP synthase complex"/>
    <property type="evidence" value="ECO:0007669"/>
    <property type="project" value="UniProtKB-KW"/>
</dbReference>
<keyword evidence="6 14" id="KW-0375">Hydrogen ion transport</keyword>
<evidence type="ECO:0000256" key="2">
    <source>
        <dbReference type="ARBA" id="ARBA00008892"/>
    </source>
</evidence>
<dbReference type="RefSeq" id="YP_009128810.1">
    <property type="nucleotide sequence ID" value="NC_026725.1"/>
</dbReference>
<comment type="function">
    <text evidence="12">Subunit 8, of the mitochondrial membrane ATP synthase complex (F(1)F(0) ATP synthase or Complex V) that produces ATP from ADP in the presence of a proton gradient across the membrane which is generated by electron transport complexes of the respiratory chain. ATP synthase complex consist of a soluble F(1) head domain - the catalytic core - and a membrane F(1) domain - the membrane proton channel. These two domains are linked by a central stalk rotating inside the F(1) region and a stationary peripheral stalk. During catalysis, ATP synthesis in the catalytic domain of F(1) is coupled via a rotary mechanism of the central stalk subunits to proton translocation. In vivo, can only synthesize ATP although its ATP hydrolase activity can be activated artificially in vitro. Part of the complex F(0) domain.</text>
</comment>
<evidence type="ECO:0000256" key="8">
    <source>
        <dbReference type="ARBA" id="ARBA00023065"/>
    </source>
</evidence>
<comment type="subcellular location">
    <subcellularLocation>
        <location evidence="1 14">Mitochondrion membrane</location>
        <topology evidence="1 14">Single-pass membrane protein</topology>
    </subcellularLocation>
</comment>
<dbReference type="InterPro" id="IPR001421">
    <property type="entry name" value="ATP8_metazoa"/>
</dbReference>
<dbReference type="GO" id="GO:0015986">
    <property type="term" value="P:proton motive force-driven ATP synthesis"/>
    <property type="evidence" value="ECO:0007669"/>
    <property type="project" value="InterPro"/>
</dbReference>
<dbReference type="GO" id="GO:0015078">
    <property type="term" value="F:proton transmembrane transporter activity"/>
    <property type="evidence" value="ECO:0007669"/>
    <property type="project" value="InterPro"/>
</dbReference>
<dbReference type="EMBL" id="KR029983">
    <property type="protein sequence ID" value="AKS28308.1"/>
    <property type="molecule type" value="Genomic_DNA"/>
</dbReference>
<dbReference type="Pfam" id="PF00895">
    <property type="entry name" value="ATP-synt_8"/>
    <property type="match status" value="1"/>
</dbReference>
<evidence type="ECO:0000256" key="12">
    <source>
        <dbReference type="ARBA" id="ARBA00053067"/>
    </source>
</evidence>
<organism evidence="16">
    <name type="scientific">Trichopodus leerii</name>
    <name type="common">Pearl gourami</name>
    <name type="synonym">Trichogaster leerii</name>
    <dbReference type="NCBI Taxonomy" id="1679032"/>
    <lineage>
        <taxon>Eukaryota</taxon>
        <taxon>Metazoa</taxon>
        <taxon>Chordata</taxon>
        <taxon>Craniata</taxon>
        <taxon>Vertebrata</taxon>
        <taxon>Euteleostomi</taxon>
        <taxon>Actinopterygii</taxon>
        <taxon>Neopterygii</taxon>
        <taxon>Teleostei</taxon>
        <taxon>Neoteleostei</taxon>
        <taxon>Acanthomorphata</taxon>
        <taxon>Anabantaria</taxon>
        <taxon>Anabantiformes</taxon>
        <taxon>Anabantoidei</taxon>
        <taxon>Osphronemidae</taxon>
        <taxon>Luciocephalinae</taxon>
        <taxon>Trichopodus</taxon>
    </lineage>
</organism>
<sequence length="55" mass="6545">MPQLNPAPWLTILIFSWLVFLIIIPPKITAHIFPNEPSLKNTEKVKTEPWNWPWH</sequence>
<feature type="transmembrane region" description="Helical" evidence="15">
    <location>
        <begin position="6"/>
        <end position="24"/>
    </location>
</feature>
<gene>
    <name evidence="16" type="primary">ATP8</name>
</gene>
<evidence type="ECO:0000313" key="16">
    <source>
        <dbReference type="EMBL" id="AJR33108.1"/>
    </source>
</evidence>
<reference evidence="17" key="1">
    <citation type="journal article" date="2015" name="Mitochondrial DNA">
        <title>The complete mitochondrial genome sequence of Trichopodus leerii (Perciformes: Osphronemidae) and phylogenetic studies of Osphronemidae.</title>
        <authorList>
            <person name="Wang G.P."/>
            <person name="Liu W.J."/>
            <person name="Si G.C."/>
            <person name="Hu G.W."/>
        </authorList>
    </citation>
    <scope>NUCLEOTIDE SEQUENCE</scope>
</reference>
<proteinExistence type="inferred from homology"/>
<keyword evidence="11" id="KW-0066">ATP synthesis</keyword>
<evidence type="ECO:0000256" key="9">
    <source>
        <dbReference type="ARBA" id="ARBA00023128"/>
    </source>
</evidence>
<dbReference type="CTD" id="4509"/>